<dbReference type="KEGG" id="ttc:FOKN1_0583"/>
<sequence>MGGVFNSPAGKLVRSWLFQGVLYMSPDELLFRIAAEVAVIGAVWWLIADPVSWSGVLAVIVVHTLFWLVNSHFWALEIRKGVRLVKNRPQAVKNYLEALRGRCTRCRSIKWCFASGSLARGAFGVYSDLDVACIPRPGNWNRIVVLAFGMRERLIAAFKRMPVELYCYSEEALAHISPEECRLVLKGPGKADGDMQRWMSWDCFWDSPSEFFQQCE</sequence>
<name>A0A1Z4VNA6_9GAMM</name>
<keyword evidence="3" id="KW-1185">Reference proteome</keyword>
<accession>A0A1Z4VNA6</accession>
<gene>
    <name evidence="2" type="ORF">FOKN1_0583</name>
</gene>
<keyword evidence="1" id="KW-1133">Transmembrane helix</keyword>
<keyword evidence="1" id="KW-0812">Transmembrane</keyword>
<protein>
    <submittedName>
        <fullName evidence="2">Uncharacterized protein</fullName>
    </submittedName>
</protein>
<proteinExistence type="predicted"/>
<reference evidence="2 3" key="1">
    <citation type="submission" date="2017-05" db="EMBL/GenBank/DDBJ databases">
        <title>Thiocyanate degradation by Thiohalobacter thiocyanaticus FOKN1.</title>
        <authorList>
            <person name="Oshiki M."/>
            <person name="Fukushima T."/>
            <person name="Kawano S."/>
            <person name="Nakagawa J."/>
        </authorList>
    </citation>
    <scope>NUCLEOTIDE SEQUENCE [LARGE SCALE GENOMIC DNA]</scope>
    <source>
        <strain evidence="2 3">FOKN1</strain>
    </source>
</reference>
<dbReference type="Proteomes" id="UP000218765">
    <property type="component" value="Chromosome"/>
</dbReference>
<evidence type="ECO:0000313" key="2">
    <source>
        <dbReference type="EMBL" id="BAZ92985.1"/>
    </source>
</evidence>
<keyword evidence="1" id="KW-0472">Membrane</keyword>
<feature type="transmembrane region" description="Helical" evidence="1">
    <location>
        <begin position="53"/>
        <end position="76"/>
    </location>
</feature>
<evidence type="ECO:0000256" key="1">
    <source>
        <dbReference type="SAM" id="Phobius"/>
    </source>
</evidence>
<dbReference type="AlphaFoldDB" id="A0A1Z4VNA6"/>
<dbReference type="InterPro" id="IPR043519">
    <property type="entry name" value="NT_sf"/>
</dbReference>
<feature type="transmembrane region" description="Helical" evidence="1">
    <location>
        <begin position="29"/>
        <end position="47"/>
    </location>
</feature>
<dbReference type="SUPFAM" id="SSF81301">
    <property type="entry name" value="Nucleotidyltransferase"/>
    <property type="match status" value="1"/>
</dbReference>
<dbReference type="EMBL" id="AP018052">
    <property type="protein sequence ID" value="BAZ92985.1"/>
    <property type="molecule type" value="Genomic_DNA"/>
</dbReference>
<organism evidence="2 3">
    <name type="scientific">Thiohalobacter thiocyanaticus</name>
    <dbReference type="NCBI Taxonomy" id="585455"/>
    <lineage>
        <taxon>Bacteria</taxon>
        <taxon>Pseudomonadati</taxon>
        <taxon>Pseudomonadota</taxon>
        <taxon>Gammaproteobacteria</taxon>
        <taxon>Thiohalobacterales</taxon>
        <taxon>Thiohalobacteraceae</taxon>
        <taxon>Thiohalobacter</taxon>
    </lineage>
</organism>
<evidence type="ECO:0000313" key="3">
    <source>
        <dbReference type="Proteomes" id="UP000218765"/>
    </source>
</evidence>